<name>I5B2C9_9BACT</name>
<organism evidence="7 8">
    <name type="scientific">Desulfobacter postgatei 2ac9</name>
    <dbReference type="NCBI Taxonomy" id="879212"/>
    <lineage>
        <taxon>Bacteria</taxon>
        <taxon>Pseudomonadati</taxon>
        <taxon>Thermodesulfobacteriota</taxon>
        <taxon>Desulfobacteria</taxon>
        <taxon>Desulfobacterales</taxon>
        <taxon>Desulfobacteraceae</taxon>
        <taxon>Desulfobacter</taxon>
    </lineage>
</organism>
<feature type="transmembrane region" description="Helical" evidence="5">
    <location>
        <begin position="114"/>
        <end position="133"/>
    </location>
</feature>
<evidence type="ECO:0000313" key="8">
    <source>
        <dbReference type="Proteomes" id="UP000005778"/>
    </source>
</evidence>
<dbReference type="InterPro" id="IPR051533">
    <property type="entry name" value="WaaL-like"/>
</dbReference>
<comment type="subcellular location">
    <subcellularLocation>
        <location evidence="1">Membrane</location>
        <topology evidence="1">Multi-pass membrane protein</topology>
    </subcellularLocation>
</comment>
<dbReference type="Pfam" id="PF04932">
    <property type="entry name" value="Wzy_C"/>
    <property type="match status" value="1"/>
</dbReference>
<evidence type="ECO:0000313" key="7">
    <source>
        <dbReference type="EMBL" id="EIM63642.1"/>
    </source>
</evidence>
<feature type="domain" description="O-antigen ligase-related" evidence="6">
    <location>
        <begin position="191"/>
        <end position="342"/>
    </location>
</feature>
<feature type="transmembrane region" description="Helical" evidence="5">
    <location>
        <begin position="12"/>
        <end position="41"/>
    </location>
</feature>
<feature type="transmembrane region" description="Helical" evidence="5">
    <location>
        <begin position="362"/>
        <end position="381"/>
    </location>
</feature>
<keyword evidence="2 5" id="KW-0812">Transmembrane</keyword>
<protein>
    <submittedName>
        <fullName evidence="7">Lipid A core-O-antigen ligase-like enyme</fullName>
    </submittedName>
</protein>
<sequence>MISHINLSKVCSSALILLAATIPVSTAMTYMVLGIFLLFWILDNFKNPLKELTVIIKSNPVAMAGCTFFLIHIAGLSYTGAGQEKILESLQNGGKFLFIAMAMIYLKKEKNTRAVLISFIGAMGIILLLSYLIRVSMVPGFIPVKGNPFDCYVFHDHIKHNTFMAFTVFATAVLARSAKTLKARLLWTGFSFLALINVLFMVNGRTGHLISLVLFMYYFFSWSNRKSIVIASIICLCMGLSLWVYPSNPLLTRARIAVNEIRGWNYGKPASWTSSSGLRLEFYTNSLKLIRKSPFIGTGTGSFQTSYSKLIKGTQFHRSDNPHNDFLMTGAQFGLVGILVLLSFFLTQWCYARLLQKKKRILLARGFVLTIITACMVASPLKDSAEGWFFALMSATLFAPQS</sequence>
<dbReference type="RefSeq" id="WP_004072881.1">
    <property type="nucleotide sequence ID" value="NZ_CM001488.1"/>
</dbReference>
<feature type="transmembrane region" description="Helical" evidence="5">
    <location>
        <begin position="61"/>
        <end position="81"/>
    </location>
</feature>
<evidence type="ECO:0000259" key="6">
    <source>
        <dbReference type="Pfam" id="PF04932"/>
    </source>
</evidence>
<keyword evidence="7" id="KW-0436">Ligase</keyword>
<dbReference type="OrthoDB" id="5430339at2"/>
<evidence type="ECO:0000256" key="4">
    <source>
        <dbReference type="ARBA" id="ARBA00023136"/>
    </source>
</evidence>
<dbReference type="Proteomes" id="UP000005778">
    <property type="component" value="Chromosome"/>
</dbReference>
<dbReference type="PANTHER" id="PTHR37422">
    <property type="entry name" value="TEICHURONIC ACID BIOSYNTHESIS PROTEIN TUAE"/>
    <property type="match status" value="1"/>
</dbReference>
<feature type="transmembrane region" description="Helical" evidence="5">
    <location>
        <begin position="227"/>
        <end position="245"/>
    </location>
</feature>
<dbReference type="AlphaFoldDB" id="I5B2C9"/>
<evidence type="ECO:0000256" key="1">
    <source>
        <dbReference type="ARBA" id="ARBA00004141"/>
    </source>
</evidence>
<keyword evidence="8" id="KW-1185">Reference proteome</keyword>
<keyword evidence="4 5" id="KW-0472">Membrane</keyword>
<gene>
    <name evidence="7" type="ORF">DespoDRAFT_01723</name>
</gene>
<accession>I5B2C9</accession>
<evidence type="ECO:0000256" key="2">
    <source>
        <dbReference type="ARBA" id="ARBA00022692"/>
    </source>
</evidence>
<feature type="transmembrane region" description="Helical" evidence="5">
    <location>
        <begin position="326"/>
        <end position="350"/>
    </location>
</feature>
<proteinExistence type="predicted"/>
<dbReference type="eggNOG" id="COG3307">
    <property type="taxonomic scope" value="Bacteria"/>
</dbReference>
<dbReference type="GO" id="GO:0016020">
    <property type="term" value="C:membrane"/>
    <property type="evidence" value="ECO:0007669"/>
    <property type="project" value="UniProtKB-SubCell"/>
</dbReference>
<dbReference type="PANTHER" id="PTHR37422:SF13">
    <property type="entry name" value="LIPOPOLYSACCHARIDE BIOSYNTHESIS PROTEIN PA4999-RELATED"/>
    <property type="match status" value="1"/>
</dbReference>
<evidence type="ECO:0000256" key="3">
    <source>
        <dbReference type="ARBA" id="ARBA00022989"/>
    </source>
</evidence>
<dbReference type="EMBL" id="CM001488">
    <property type="protein sequence ID" value="EIM63642.1"/>
    <property type="molecule type" value="Genomic_DNA"/>
</dbReference>
<keyword evidence="3 5" id="KW-1133">Transmembrane helix</keyword>
<feature type="transmembrane region" description="Helical" evidence="5">
    <location>
        <begin position="192"/>
        <end position="220"/>
    </location>
</feature>
<dbReference type="InterPro" id="IPR007016">
    <property type="entry name" value="O-antigen_ligase-rel_domated"/>
</dbReference>
<reference evidence="7 8" key="2">
    <citation type="submission" date="2012-02" db="EMBL/GenBank/DDBJ databases">
        <title>Improved High-Quality Draft sequence of Desulfobacter postgatei 2ac9.</title>
        <authorList>
            <consortium name="US DOE Joint Genome Institute"/>
            <person name="Lucas S."/>
            <person name="Han J."/>
            <person name="Lapidus A."/>
            <person name="Cheng J.-F."/>
            <person name="Goodwin L."/>
            <person name="Pitluck S."/>
            <person name="Peters L."/>
            <person name="Ovchinnikova G."/>
            <person name="Held B."/>
            <person name="Detter J.C."/>
            <person name="Han C."/>
            <person name="Tapia R."/>
            <person name="Land M."/>
            <person name="Hauser L."/>
            <person name="Kyrpides N."/>
            <person name="Ivanova N."/>
            <person name="Pagani I."/>
            <person name="Orellana R."/>
            <person name="Lovley D."/>
            <person name="Woyke T."/>
        </authorList>
    </citation>
    <scope>NUCLEOTIDE SEQUENCE [LARGE SCALE GENOMIC DNA]</scope>
    <source>
        <strain evidence="7 8">2ac9</strain>
    </source>
</reference>
<dbReference type="GO" id="GO:0016874">
    <property type="term" value="F:ligase activity"/>
    <property type="evidence" value="ECO:0007669"/>
    <property type="project" value="UniProtKB-KW"/>
</dbReference>
<dbReference type="STRING" id="879212.DespoDRAFT_01723"/>
<reference evidence="7 8" key="1">
    <citation type="submission" date="2011-09" db="EMBL/GenBank/DDBJ databases">
        <authorList>
            <consortium name="US DOE Joint Genome Institute (JGI-PGF)"/>
            <person name="Lucas S."/>
            <person name="Han J."/>
            <person name="Lapidus A."/>
            <person name="Cheng J.-F."/>
            <person name="Goodwin L."/>
            <person name="Pitluck S."/>
            <person name="Peters L."/>
            <person name="Land M.L."/>
            <person name="Hauser L."/>
            <person name="Orellana R."/>
            <person name="Lovley D."/>
            <person name="Woyke T.J."/>
        </authorList>
    </citation>
    <scope>NUCLEOTIDE SEQUENCE [LARGE SCALE GENOMIC DNA]</scope>
    <source>
        <strain evidence="7 8">2ac9</strain>
    </source>
</reference>
<evidence type="ECO:0000256" key="5">
    <source>
        <dbReference type="SAM" id="Phobius"/>
    </source>
</evidence>
<dbReference type="HOGENOM" id="CLU_051481_0_0_7"/>